<evidence type="ECO:0000313" key="2">
    <source>
        <dbReference type="EMBL" id="SHL24851.1"/>
    </source>
</evidence>
<dbReference type="RefSeq" id="WP_073306237.1">
    <property type="nucleotide sequence ID" value="NZ_FRAW01000052.1"/>
</dbReference>
<evidence type="ECO:0000313" key="3">
    <source>
        <dbReference type="Proteomes" id="UP000184275"/>
    </source>
</evidence>
<protein>
    <recommendedName>
        <fullName evidence="4">Lipoprotein</fullName>
    </recommendedName>
</protein>
<dbReference type="PROSITE" id="PS51257">
    <property type="entry name" value="PROKAR_LIPOPROTEIN"/>
    <property type="match status" value="1"/>
</dbReference>
<name>A0A1M6Z2V4_9BACT</name>
<keyword evidence="3" id="KW-1185">Reference proteome</keyword>
<dbReference type="Proteomes" id="UP000184275">
    <property type="component" value="Unassembled WGS sequence"/>
</dbReference>
<accession>A0A1M6Z2V4</accession>
<evidence type="ECO:0000256" key="1">
    <source>
        <dbReference type="SAM" id="MobiDB-lite"/>
    </source>
</evidence>
<proteinExistence type="predicted"/>
<sequence length="114" mass="13038">MKYVAFLFVLFVLLGCASQRQKPVCAEIEYRLNHTAMSPDQREWTAEELRQCQAEQEEYAKSDSLTNKIKKSIYEMYADSQKDSSAQDGLKRVNTDSLKTDSSATRSENPDSDE</sequence>
<organism evidence="2 3">
    <name type="scientific">Fibrobacter intestinalis</name>
    <dbReference type="NCBI Taxonomy" id="28122"/>
    <lineage>
        <taxon>Bacteria</taxon>
        <taxon>Pseudomonadati</taxon>
        <taxon>Fibrobacterota</taxon>
        <taxon>Fibrobacteria</taxon>
        <taxon>Fibrobacterales</taxon>
        <taxon>Fibrobacteraceae</taxon>
        <taxon>Fibrobacter</taxon>
    </lineage>
</organism>
<dbReference type="AlphaFoldDB" id="A0A1M6Z2V4"/>
<feature type="region of interest" description="Disordered" evidence="1">
    <location>
        <begin position="79"/>
        <end position="114"/>
    </location>
</feature>
<reference evidence="3" key="1">
    <citation type="submission" date="2016-11" db="EMBL/GenBank/DDBJ databases">
        <authorList>
            <person name="Varghese N."/>
            <person name="Submissions S."/>
        </authorList>
    </citation>
    <scope>NUCLEOTIDE SEQUENCE [LARGE SCALE GENOMIC DNA]</scope>
    <source>
        <strain evidence="3">UWOS</strain>
    </source>
</reference>
<evidence type="ECO:0008006" key="4">
    <source>
        <dbReference type="Google" id="ProtNLM"/>
    </source>
</evidence>
<feature type="compositionally biased region" description="Polar residues" evidence="1">
    <location>
        <begin position="95"/>
        <end position="107"/>
    </location>
</feature>
<gene>
    <name evidence="2" type="ORF">SAMN05720469_1526</name>
</gene>
<dbReference type="EMBL" id="FRAW01000052">
    <property type="protein sequence ID" value="SHL24851.1"/>
    <property type="molecule type" value="Genomic_DNA"/>
</dbReference>